<evidence type="ECO:0000256" key="5">
    <source>
        <dbReference type="ARBA" id="ARBA00022741"/>
    </source>
</evidence>
<feature type="binding site" evidence="8">
    <location>
        <position position="139"/>
    </location>
    <ligand>
        <name>Zn(2+)</name>
        <dbReference type="ChEBI" id="CHEBI:29105"/>
    </ligand>
</feature>
<dbReference type="GO" id="GO:0005829">
    <property type="term" value="C:cytosol"/>
    <property type="evidence" value="ECO:0007669"/>
    <property type="project" value="TreeGrafter"/>
</dbReference>
<dbReference type="Gene3D" id="3.30.60.20">
    <property type="match status" value="1"/>
</dbReference>
<evidence type="ECO:0000256" key="3">
    <source>
        <dbReference type="ARBA" id="ARBA00022634"/>
    </source>
</evidence>
<dbReference type="GO" id="GO:0005524">
    <property type="term" value="F:ATP binding"/>
    <property type="evidence" value="ECO:0007669"/>
    <property type="project" value="UniProtKB-UniRule"/>
</dbReference>
<comment type="catalytic activity">
    <reaction evidence="8 11">
        <text>thymidine + ATP = dTMP + ADP + H(+)</text>
        <dbReference type="Rhea" id="RHEA:19129"/>
        <dbReference type="ChEBI" id="CHEBI:15378"/>
        <dbReference type="ChEBI" id="CHEBI:17748"/>
        <dbReference type="ChEBI" id="CHEBI:30616"/>
        <dbReference type="ChEBI" id="CHEBI:63528"/>
        <dbReference type="ChEBI" id="CHEBI:456216"/>
        <dbReference type="EC" id="2.7.1.21"/>
    </reaction>
</comment>
<keyword evidence="4 8" id="KW-0808">Transferase</keyword>
<dbReference type="RefSeq" id="WP_022172487.1">
    <property type="nucleotide sequence ID" value="NZ_JBGKFY010000002.1"/>
</dbReference>
<feature type="binding site" evidence="10">
    <location>
        <position position="172"/>
    </location>
    <ligand>
        <name>substrate</name>
    </ligand>
</feature>
<dbReference type="Gene3D" id="3.40.50.300">
    <property type="entry name" value="P-loop containing nucleotide triphosphate hydrolases"/>
    <property type="match status" value="1"/>
</dbReference>
<dbReference type="PANTHER" id="PTHR11441:SF0">
    <property type="entry name" value="THYMIDINE KINASE, CYTOSOLIC"/>
    <property type="match status" value="1"/>
</dbReference>
<evidence type="ECO:0000256" key="10">
    <source>
        <dbReference type="PIRSR" id="PIRSR035805-2"/>
    </source>
</evidence>
<keyword evidence="5 8" id="KW-0547">Nucleotide-binding</keyword>
<dbReference type="EMBL" id="SDKC01000001">
    <property type="protein sequence ID" value="RXS75127.1"/>
    <property type="molecule type" value="Genomic_DNA"/>
</dbReference>
<dbReference type="AlphaFoldDB" id="A0A4Q1RHI4"/>
<evidence type="ECO:0000256" key="2">
    <source>
        <dbReference type="ARBA" id="ARBA00012118"/>
    </source>
</evidence>
<feature type="binding site" evidence="8">
    <location>
        <position position="141"/>
    </location>
    <ligand>
        <name>Zn(2+)</name>
        <dbReference type="ChEBI" id="CHEBI:29105"/>
    </ligand>
</feature>
<keyword evidence="8" id="KW-0479">Metal-binding</keyword>
<dbReference type="NCBIfam" id="NF003300">
    <property type="entry name" value="PRK04296.1-5"/>
    <property type="match status" value="1"/>
</dbReference>
<dbReference type="OrthoDB" id="9781579at2"/>
<dbReference type="PANTHER" id="PTHR11441">
    <property type="entry name" value="THYMIDINE KINASE"/>
    <property type="match status" value="1"/>
</dbReference>
<dbReference type="PROSITE" id="PS00603">
    <property type="entry name" value="TK_CELLULAR_TYPE"/>
    <property type="match status" value="1"/>
</dbReference>
<keyword evidence="7 8" id="KW-0067">ATP-binding</keyword>
<dbReference type="PIRSF" id="PIRSF035805">
    <property type="entry name" value="TK_cell"/>
    <property type="match status" value="1"/>
</dbReference>
<dbReference type="GO" id="GO:0004797">
    <property type="term" value="F:thymidine kinase activity"/>
    <property type="evidence" value="ECO:0007669"/>
    <property type="project" value="UniProtKB-UniRule"/>
</dbReference>
<keyword evidence="8" id="KW-0862">Zinc</keyword>
<name>A0A4Q1RHI4_9FIRM</name>
<feature type="binding site" evidence="10">
    <location>
        <begin position="164"/>
        <end position="167"/>
    </location>
    <ligand>
        <name>substrate</name>
    </ligand>
</feature>
<feature type="binding site" evidence="8">
    <location>
        <position position="176"/>
    </location>
    <ligand>
        <name>Zn(2+)</name>
        <dbReference type="ChEBI" id="CHEBI:29105"/>
    </ligand>
</feature>
<evidence type="ECO:0000256" key="12">
    <source>
        <dbReference type="RuleBase" id="RU004165"/>
    </source>
</evidence>
<feature type="binding site" evidence="8">
    <location>
        <position position="179"/>
    </location>
    <ligand>
        <name>Zn(2+)</name>
        <dbReference type="ChEBI" id="CHEBI:29105"/>
    </ligand>
</feature>
<evidence type="ECO:0000256" key="9">
    <source>
        <dbReference type="PIRSR" id="PIRSR035805-1"/>
    </source>
</evidence>
<organism evidence="13 14">
    <name type="scientific">Blautia faecicola</name>
    <dbReference type="NCBI Taxonomy" id="2509240"/>
    <lineage>
        <taxon>Bacteria</taxon>
        <taxon>Bacillati</taxon>
        <taxon>Bacillota</taxon>
        <taxon>Clostridia</taxon>
        <taxon>Lachnospirales</taxon>
        <taxon>Lachnospiraceae</taxon>
        <taxon>Blautia</taxon>
    </lineage>
</organism>
<evidence type="ECO:0000313" key="14">
    <source>
        <dbReference type="Proteomes" id="UP000290106"/>
    </source>
</evidence>
<evidence type="ECO:0000256" key="6">
    <source>
        <dbReference type="ARBA" id="ARBA00022777"/>
    </source>
</evidence>
<dbReference type="InterPro" id="IPR001267">
    <property type="entry name" value="Thymidine_kinase"/>
</dbReference>
<comment type="caution">
    <text evidence="8">Lacks conserved residue(s) required for the propagation of feature annotation.</text>
</comment>
<keyword evidence="8" id="KW-0963">Cytoplasm</keyword>
<keyword evidence="3 8" id="KW-0237">DNA synthesis</keyword>
<dbReference type="Proteomes" id="UP000290106">
    <property type="component" value="Unassembled WGS sequence"/>
</dbReference>
<reference evidence="13 14" key="1">
    <citation type="submission" date="2019-01" db="EMBL/GenBank/DDBJ databases">
        <title>Blautia sp. nov. KGMB01111 isolated human feces.</title>
        <authorList>
            <person name="Park J.-E."/>
            <person name="Kim J.-S."/>
            <person name="Park S.-H."/>
        </authorList>
    </citation>
    <scope>NUCLEOTIDE SEQUENCE [LARGE SCALE GENOMIC DNA]</scope>
    <source>
        <strain evidence="13 14">KGMB01111</strain>
    </source>
</reference>
<dbReference type="Pfam" id="PF00265">
    <property type="entry name" value="TK"/>
    <property type="match status" value="1"/>
</dbReference>
<sequence length="191" mass="21725">MAKLYFRYGAMGSSKTANALMVAYNYKERGKRALLAKPKLDTREIGVMHSRIGLEEPCIYVEDLVEMSTEDLEAYDCIIVDEAQFCKKSDIEFFTHLVDDLEIPVICYGLRTDFQMHLFEGSMWLLAWADKIEELKTVCWCGSGARCNARIDSNGKMVHAGKQVEVGANERYIALCRKHHVEGKTGLEKNE</sequence>
<feature type="binding site" evidence="8">
    <location>
        <begin position="81"/>
        <end position="84"/>
    </location>
    <ligand>
        <name>ATP</name>
        <dbReference type="ChEBI" id="CHEBI:30616"/>
    </ligand>
</feature>
<comment type="subcellular location">
    <subcellularLocation>
        <location evidence="8">Cytoplasm</location>
    </subcellularLocation>
</comment>
<dbReference type="SUPFAM" id="SSF57716">
    <property type="entry name" value="Glucocorticoid receptor-like (DNA-binding domain)"/>
    <property type="match status" value="1"/>
</dbReference>
<accession>A0A4Q1RHI4</accession>
<comment type="similarity">
    <text evidence="1 8 12">Belongs to the thymidine kinase family.</text>
</comment>
<proteinExistence type="inferred from homology"/>
<keyword evidence="14" id="KW-1185">Reference proteome</keyword>
<dbReference type="HAMAP" id="MF_00124">
    <property type="entry name" value="Thymidine_kinase"/>
    <property type="match status" value="1"/>
</dbReference>
<keyword evidence="6 8" id="KW-0418">Kinase</keyword>
<dbReference type="GO" id="GO:0071897">
    <property type="term" value="P:DNA biosynthetic process"/>
    <property type="evidence" value="ECO:0007669"/>
    <property type="project" value="UniProtKB-KW"/>
</dbReference>
<comment type="caution">
    <text evidence="13">The sequence shown here is derived from an EMBL/GenBank/DDBJ whole genome shotgun (WGS) entry which is preliminary data.</text>
</comment>
<dbReference type="InterPro" id="IPR027417">
    <property type="entry name" value="P-loop_NTPase"/>
</dbReference>
<comment type="subunit">
    <text evidence="8">Homotetramer.</text>
</comment>
<protein>
    <recommendedName>
        <fullName evidence="2 8">Thymidine kinase</fullName>
        <ecNumber evidence="2 8">2.7.1.21</ecNumber>
    </recommendedName>
</protein>
<evidence type="ECO:0000256" key="1">
    <source>
        <dbReference type="ARBA" id="ARBA00007587"/>
    </source>
</evidence>
<evidence type="ECO:0000256" key="4">
    <source>
        <dbReference type="ARBA" id="ARBA00022679"/>
    </source>
</evidence>
<dbReference type="GO" id="GO:0008270">
    <property type="term" value="F:zinc ion binding"/>
    <property type="evidence" value="ECO:0007669"/>
    <property type="project" value="UniProtKB-UniRule"/>
</dbReference>
<feature type="active site" description="Proton acceptor" evidence="8 9">
    <location>
        <position position="82"/>
    </location>
</feature>
<dbReference type="SUPFAM" id="SSF52540">
    <property type="entry name" value="P-loop containing nucleoside triphosphate hydrolases"/>
    <property type="match status" value="1"/>
</dbReference>
<gene>
    <name evidence="8" type="primary">tdk</name>
    <name evidence="13" type="ORF">ETP43_07780</name>
</gene>
<evidence type="ECO:0000256" key="7">
    <source>
        <dbReference type="ARBA" id="ARBA00022840"/>
    </source>
</evidence>
<evidence type="ECO:0000256" key="8">
    <source>
        <dbReference type="HAMAP-Rule" id="MF_00124"/>
    </source>
</evidence>
<evidence type="ECO:0000256" key="11">
    <source>
        <dbReference type="RuleBase" id="RU000544"/>
    </source>
</evidence>
<dbReference type="EC" id="2.7.1.21" evidence="2 8"/>
<evidence type="ECO:0000313" key="13">
    <source>
        <dbReference type="EMBL" id="RXS75127.1"/>
    </source>
</evidence>
<dbReference type="InterPro" id="IPR020633">
    <property type="entry name" value="Thymidine_kinase_CS"/>
</dbReference>
<dbReference type="GO" id="GO:0046104">
    <property type="term" value="P:thymidine metabolic process"/>
    <property type="evidence" value="ECO:0007669"/>
    <property type="project" value="TreeGrafter"/>
</dbReference>